<dbReference type="EMBL" id="DWXO01000070">
    <property type="protein sequence ID" value="HJB80761.1"/>
    <property type="molecule type" value="Genomic_DNA"/>
</dbReference>
<name>A0A9D2MN44_9FIRM</name>
<dbReference type="Proteomes" id="UP000823921">
    <property type="component" value="Unassembled WGS sequence"/>
</dbReference>
<gene>
    <name evidence="1" type="ORF">H9712_07230</name>
</gene>
<evidence type="ECO:0000313" key="1">
    <source>
        <dbReference type="EMBL" id="HJB80761.1"/>
    </source>
</evidence>
<sequence length="227" mass="25194">MTYFLYYTLPRIRWALSILLLCLGLLSAWVALDTPLPSSAAVCERLNREHYVTDNTILASGPIQYQELRGDYVPKSTWWFVGRQGDTMQFYTLDRLAGFLWRPADTLPFWQLDLTQQEDPIYCNLFGSQPDIGLAFEATPVVICTDPRVVRVEAQLISLGISERADPQAAIDSHGVSPTFTQVADGVWAAPSTLAPGPSDDSVAIWLAWCQGYDADGNLICQDSPTS</sequence>
<protein>
    <submittedName>
        <fullName evidence="1">Uncharacterized protein</fullName>
    </submittedName>
</protein>
<dbReference type="AlphaFoldDB" id="A0A9D2MN44"/>
<proteinExistence type="predicted"/>
<reference evidence="1" key="1">
    <citation type="journal article" date="2021" name="PeerJ">
        <title>Extensive microbial diversity within the chicken gut microbiome revealed by metagenomics and culture.</title>
        <authorList>
            <person name="Gilroy R."/>
            <person name="Ravi A."/>
            <person name="Getino M."/>
            <person name="Pursley I."/>
            <person name="Horton D.L."/>
            <person name="Alikhan N.F."/>
            <person name="Baker D."/>
            <person name="Gharbi K."/>
            <person name="Hall N."/>
            <person name="Watson M."/>
            <person name="Adriaenssens E.M."/>
            <person name="Foster-Nyarko E."/>
            <person name="Jarju S."/>
            <person name="Secka A."/>
            <person name="Antonio M."/>
            <person name="Oren A."/>
            <person name="Chaudhuri R.R."/>
            <person name="La Ragione R."/>
            <person name="Hildebrand F."/>
            <person name="Pallen M.J."/>
        </authorList>
    </citation>
    <scope>NUCLEOTIDE SEQUENCE</scope>
    <source>
        <strain evidence="1">CHK192-8294</strain>
    </source>
</reference>
<accession>A0A9D2MN44</accession>
<evidence type="ECO:0000313" key="2">
    <source>
        <dbReference type="Proteomes" id="UP000823921"/>
    </source>
</evidence>
<organism evidence="1 2">
    <name type="scientific">Candidatus Flavonifractor intestinigallinarum</name>
    <dbReference type="NCBI Taxonomy" id="2838586"/>
    <lineage>
        <taxon>Bacteria</taxon>
        <taxon>Bacillati</taxon>
        <taxon>Bacillota</taxon>
        <taxon>Clostridia</taxon>
        <taxon>Eubacteriales</taxon>
        <taxon>Oscillospiraceae</taxon>
        <taxon>Flavonifractor</taxon>
    </lineage>
</organism>
<comment type="caution">
    <text evidence="1">The sequence shown here is derived from an EMBL/GenBank/DDBJ whole genome shotgun (WGS) entry which is preliminary data.</text>
</comment>
<reference evidence="1" key="2">
    <citation type="submission" date="2021-04" db="EMBL/GenBank/DDBJ databases">
        <authorList>
            <person name="Gilroy R."/>
        </authorList>
    </citation>
    <scope>NUCLEOTIDE SEQUENCE</scope>
    <source>
        <strain evidence="1">CHK192-8294</strain>
    </source>
</reference>